<organism evidence="5 6">
    <name type="scientific">Streptomyces ziwulingensis</name>
    <dbReference type="NCBI Taxonomy" id="1045501"/>
    <lineage>
        <taxon>Bacteria</taxon>
        <taxon>Bacillati</taxon>
        <taxon>Actinomycetota</taxon>
        <taxon>Actinomycetes</taxon>
        <taxon>Kitasatosporales</taxon>
        <taxon>Streptomycetaceae</taxon>
        <taxon>Streptomyces</taxon>
    </lineage>
</organism>
<dbReference type="PROSITE" id="PS50043">
    <property type="entry name" value="HTH_LUXR_2"/>
    <property type="match status" value="1"/>
</dbReference>
<evidence type="ECO:0000256" key="2">
    <source>
        <dbReference type="ARBA" id="ARBA00023125"/>
    </source>
</evidence>
<dbReference type="Gene3D" id="3.40.50.2300">
    <property type="match status" value="1"/>
</dbReference>
<keyword evidence="3" id="KW-0804">Transcription</keyword>
<evidence type="ECO:0000256" key="1">
    <source>
        <dbReference type="ARBA" id="ARBA00023015"/>
    </source>
</evidence>
<dbReference type="SMART" id="SM00421">
    <property type="entry name" value="HTH_LUXR"/>
    <property type="match status" value="1"/>
</dbReference>
<dbReference type="Proteomes" id="UP001501265">
    <property type="component" value="Unassembled WGS sequence"/>
</dbReference>
<dbReference type="PANTHER" id="PTHR44688:SF16">
    <property type="entry name" value="DNA-BINDING TRANSCRIPTIONAL ACTIVATOR DEVR_DOSR"/>
    <property type="match status" value="1"/>
</dbReference>
<dbReference type="EMBL" id="BAABIG010000039">
    <property type="protein sequence ID" value="GAA4806656.1"/>
    <property type="molecule type" value="Genomic_DNA"/>
</dbReference>
<reference evidence="6" key="1">
    <citation type="journal article" date="2019" name="Int. J. Syst. Evol. Microbiol.">
        <title>The Global Catalogue of Microorganisms (GCM) 10K type strain sequencing project: providing services to taxonomists for standard genome sequencing and annotation.</title>
        <authorList>
            <consortium name="The Broad Institute Genomics Platform"/>
            <consortium name="The Broad Institute Genome Sequencing Center for Infectious Disease"/>
            <person name="Wu L."/>
            <person name="Ma J."/>
        </authorList>
    </citation>
    <scope>NUCLEOTIDE SEQUENCE [LARGE SCALE GENOMIC DNA]</scope>
    <source>
        <strain evidence="6">JCM 18081</strain>
    </source>
</reference>
<name>A0ABP9C9R5_9ACTN</name>
<feature type="domain" description="HTH luxR-type" evidence="4">
    <location>
        <begin position="146"/>
        <end position="208"/>
    </location>
</feature>
<sequence>MGTISIAVLAGDPITGEGAVWCLRRYPGLRVLPQEEHRQADVTLMIMQDVSEETVLLMESLADGRGRPGMGIVLVTGHIGEAHLMRAMRHGLRAVIWRQDGGYDRVVEAVSAVAEGGAALPLLVQGRLVDHLQEIQRDVLQPLGLTASGLETREVDVLRLLAEGLETTEIAQKLNYSERTIKSIVGVMMNRLGLRNRAHAVAFALRSGAL</sequence>
<evidence type="ECO:0000313" key="5">
    <source>
        <dbReference type="EMBL" id="GAA4806656.1"/>
    </source>
</evidence>
<dbReference type="PANTHER" id="PTHR44688">
    <property type="entry name" value="DNA-BINDING TRANSCRIPTIONAL ACTIVATOR DEVR_DOSR"/>
    <property type="match status" value="1"/>
</dbReference>
<keyword evidence="1" id="KW-0805">Transcription regulation</keyword>
<comment type="caution">
    <text evidence="5">The sequence shown here is derived from an EMBL/GenBank/DDBJ whole genome shotgun (WGS) entry which is preliminary data.</text>
</comment>
<evidence type="ECO:0000313" key="6">
    <source>
        <dbReference type="Proteomes" id="UP001501265"/>
    </source>
</evidence>
<dbReference type="SUPFAM" id="SSF46894">
    <property type="entry name" value="C-terminal effector domain of the bipartite response regulators"/>
    <property type="match status" value="1"/>
</dbReference>
<keyword evidence="2" id="KW-0238">DNA-binding</keyword>
<proteinExistence type="predicted"/>
<evidence type="ECO:0000256" key="3">
    <source>
        <dbReference type="ARBA" id="ARBA00023163"/>
    </source>
</evidence>
<protein>
    <submittedName>
        <fullName evidence="5">Response regulator transcription factor</fullName>
    </submittedName>
</protein>
<keyword evidence="6" id="KW-1185">Reference proteome</keyword>
<gene>
    <name evidence="5" type="ORF">GCM10023220_40930</name>
</gene>
<dbReference type="CDD" id="cd06170">
    <property type="entry name" value="LuxR_C_like"/>
    <property type="match status" value="1"/>
</dbReference>
<dbReference type="PRINTS" id="PR00038">
    <property type="entry name" value="HTHLUXR"/>
</dbReference>
<accession>A0ABP9C9R5</accession>
<dbReference type="InterPro" id="IPR000792">
    <property type="entry name" value="Tscrpt_reg_LuxR_C"/>
</dbReference>
<dbReference type="RefSeq" id="WP_345621309.1">
    <property type="nucleotide sequence ID" value="NZ_BAABIG010000039.1"/>
</dbReference>
<dbReference type="Pfam" id="PF00196">
    <property type="entry name" value="GerE"/>
    <property type="match status" value="1"/>
</dbReference>
<evidence type="ECO:0000259" key="4">
    <source>
        <dbReference type="PROSITE" id="PS50043"/>
    </source>
</evidence>
<dbReference type="InterPro" id="IPR016032">
    <property type="entry name" value="Sig_transdc_resp-reg_C-effctor"/>
</dbReference>